<dbReference type="InterPro" id="IPR036390">
    <property type="entry name" value="WH_DNA-bd_sf"/>
</dbReference>
<dbReference type="SMART" id="SM00420">
    <property type="entry name" value="HTH_DEOR"/>
    <property type="match status" value="1"/>
</dbReference>
<dbReference type="Proteomes" id="UP000011728">
    <property type="component" value="Chromosome"/>
</dbReference>
<keyword evidence="5" id="KW-1185">Reference proteome</keyword>
<dbReference type="PANTHER" id="PTHR34580">
    <property type="match status" value="1"/>
</dbReference>
<dbReference type="AlphaFoldDB" id="M1LS56"/>
<dbReference type="InterPro" id="IPR028349">
    <property type="entry name" value="PafC-like"/>
</dbReference>
<keyword evidence="2" id="KW-0804">Transcription</keyword>
<evidence type="ECO:0000313" key="4">
    <source>
        <dbReference type="EMBL" id="AGF55760.1"/>
    </source>
</evidence>
<dbReference type="GO" id="GO:0003700">
    <property type="term" value="F:DNA-binding transcription factor activity"/>
    <property type="evidence" value="ECO:0007669"/>
    <property type="project" value="InterPro"/>
</dbReference>
<dbReference type="PIRSF" id="PIRSF016838">
    <property type="entry name" value="PafC"/>
    <property type="match status" value="1"/>
</dbReference>
<organism evidence="4 5">
    <name type="scientific">Clostridium saccharoperbutylacetonicum N1-4(HMT)</name>
    <dbReference type="NCBI Taxonomy" id="931276"/>
    <lineage>
        <taxon>Bacteria</taxon>
        <taxon>Bacillati</taxon>
        <taxon>Bacillota</taxon>
        <taxon>Clostridia</taxon>
        <taxon>Eubacteriales</taxon>
        <taxon>Clostridiaceae</taxon>
        <taxon>Clostridium</taxon>
    </lineage>
</organism>
<evidence type="ECO:0000256" key="1">
    <source>
        <dbReference type="ARBA" id="ARBA00023015"/>
    </source>
</evidence>
<dbReference type="OrthoDB" id="9815009at2"/>
<keyword evidence="1" id="KW-0805">Transcription regulation</keyword>
<name>M1LS56_9CLOT</name>
<dbReference type="InterPro" id="IPR057727">
    <property type="entry name" value="WCX_dom"/>
</dbReference>
<dbReference type="InterPro" id="IPR013196">
    <property type="entry name" value="HTH_11"/>
</dbReference>
<dbReference type="PROSITE" id="PS52050">
    <property type="entry name" value="WYL"/>
    <property type="match status" value="1"/>
</dbReference>
<proteinExistence type="predicted"/>
<dbReference type="eggNOG" id="COG2378">
    <property type="taxonomic scope" value="Bacteria"/>
</dbReference>
<dbReference type="InterPro" id="IPR051534">
    <property type="entry name" value="CBASS_pafABC_assoc_protein"/>
</dbReference>
<dbReference type="PANTHER" id="PTHR34580:SF1">
    <property type="entry name" value="PROTEIN PAFC"/>
    <property type="match status" value="1"/>
</dbReference>
<dbReference type="EMBL" id="CP004121">
    <property type="protein sequence ID" value="AGF55760.1"/>
    <property type="molecule type" value="Genomic_DNA"/>
</dbReference>
<evidence type="ECO:0000256" key="2">
    <source>
        <dbReference type="ARBA" id="ARBA00023163"/>
    </source>
</evidence>
<dbReference type="PROSITE" id="PS51000">
    <property type="entry name" value="HTH_DEOR_2"/>
    <property type="match status" value="1"/>
</dbReference>
<evidence type="ECO:0000313" key="5">
    <source>
        <dbReference type="Proteomes" id="UP000011728"/>
    </source>
</evidence>
<accession>M1LS56</accession>
<dbReference type="PATRIC" id="fig|931276.5.peg.1987"/>
<dbReference type="InterPro" id="IPR001034">
    <property type="entry name" value="DeoR_HTH"/>
</dbReference>
<evidence type="ECO:0000259" key="3">
    <source>
        <dbReference type="PROSITE" id="PS51000"/>
    </source>
</evidence>
<sequence length="299" mass="35038">MQINRLFKIVYILLDKDKVSAKELAEHFEVSARTIYRDIEILSASGIPVYMSKGRNGGISLLPNFILNKTVLTAEEKNNILSALYSINTFDETLVESTLSKLGLFFGKNNTSFFEIDYSDWGNLIKEQFEKSKEAILARKLLSFDYVSAQNKSSRRMVEPYVLWFKDKTWYLKAFCLDKNELRSFRFSRMRNVVVTDKIFVPRDITLKMEKDDRKYNYPTSKIVMRIEADKEYRVLDEFHENNVIRNTDGSLTVTMNFVEDEWVYGYILSYGSSATVLEPERVKDIIKTRLKENLKNYL</sequence>
<dbReference type="Pfam" id="PF08279">
    <property type="entry name" value="HTH_11"/>
    <property type="match status" value="1"/>
</dbReference>
<dbReference type="Pfam" id="PF13280">
    <property type="entry name" value="WYL"/>
    <property type="match status" value="1"/>
</dbReference>
<dbReference type="HOGENOM" id="CLU_041141_5_1_9"/>
<reference evidence="4 5" key="1">
    <citation type="submission" date="2013-02" db="EMBL/GenBank/DDBJ databases">
        <title>Genome sequence of Clostridium saccharoperbutylacetonicum N1-4(HMT).</title>
        <authorList>
            <person name="Poehlein A."/>
            <person name="Daniel R."/>
        </authorList>
    </citation>
    <scope>NUCLEOTIDE SEQUENCE [LARGE SCALE GENOMIC DNA]</scope>
    <source>
        <strain evidence="5">N1-4(HMT)</strain>
    </source>
</reference>
<dbReference type="Pfam" id="PF25583">
    <property type="entry name" value="WCX"/>
    <property type="match status" value="1"/>
</dbReference>
<dbReference type="InterPro" id="IPR026881">
    <property type="entry name" value="WYL_dom"/>
</dbReference>
<dbReference type="RefSeq" id="WP_015392081.1">
    <property type="nucleotide sequence ID" value="NC_020291.1"/>
</dbReference>
<gene>
    <name evidence="4" type="ORF">Cspa_c19940</name>
</gene>
<dbReference type="SUPFAM" id="SSF46785">
    <property type="entry name" value="Winged helix' DNA-binding domain"/>
    <property type="match status" value="1"/>
</dbReference>
<dbReference type="Gene3D" id="1.10.10.10">
    <property type="entry name" value="Winged helix-like DNA-binding domain superfamily/Winged helix DNA-binding domain"/>
    <property type="match status" value="1"/>
</dbReference>
<dbReference type="KEGG" id="csr:Cspa_c19940"/>
<dbReference type="InterPro" id="IPR036388">
    <property type="entry name" value="WH-like_DNA-bd_sf"/>
</dbReference>
<protein>
    <submittedName>
        <fullName evidence="4">Putative transcriptional regulator</fullName>
    </submittedName>
</protein>
<feature type="domain" description="HTH deoR-type" evidence="3">
    <location>
        <begin position="2"/>
        <end position="57"/>
    </location>
</feature>